<organism evidence="1 2">
    <name type="scientific">Bacillus cytotoxicus</name>
    <dbReference type="NCBI Taxonomy" id="580165"/>
    <lineage>
        <taxon>Bacteria</taxon>
        <taxon>Bacillati</taxon>
        <taxon>Bacillota</taxon>
        <taxon>Bacilli</taxon>
        <taxon>Bacillales</taxon>
        <taxon>Bacillaceae</taxon>
        <taxon>Bacillus</taxon>
        <taxon>Bacillus cereus group</taxon>
    </lineage>
</organism>
<reference evidence="1 2" key="1">
    <citation type="submission" date="2016-08" db="EMBL/GenBank/DDBJ databases">
        <authorList>
            <person name="Loux V."/>
            <person name="Rue O."/>
        </authorList>
    </citation>
    <scope>NUCLEOTIDE SEQUENCE [LARGE SCALE GENOMIC DNA]</scope>
    <source>
        <strain evidence="1 2">AFSSA_08CEB44bac</strain>
    </source>
</reference>
<proteinExistence type="predicted"/>
<dbReference type="Gene3D" id="3.40.50.1360">
    <property type="match status" value="1"/>
</dbReference>
<gene>
    <name evidence="1" type="ORF">BCB44BAC_02185</name>
</gene>
<evidence type="ECO:0000313" key="2">
    <source>
        <dbReference type="Proteomes" id="UP000242164"/>
    </source>
</evidence>
<comment type="caution">
    <text evidence="1">The sequence shown here is derived from an EMBL/GenBank/DDBJ whole genome shotgun (WGS) entry which is preliminary data.</text>
</comment>
<dbReference type="Pfam" id="PF06026">
    <property type="entry name" value="Rib_5-P_isom_A"/>
    <property type="match status" value="1"/>
</dbReference>
<evidence type="ECO:0000313" key="1">
    <source>
        <dbReference type="EMBL" id="SCL93115.1"/>
    </source>
</evidence>
<dbReference type="AlphaFoldDB" id="A0AAX2CH08"/>
<dbReference type="InterPro" id="IPR004788">
    <property type="entry name" value="Ribose5P_isomerase_type_A"/>
</dbReference>
<protein>
    <submittedName>
        <fullName evidence="1">Uncharacterized protein</fullName>
    </submittedName>
</protein>
<accession>A0AAX2CH08</accession>
<dbReference type="EMBL" id="FMIK01000024">
    <property type="protein sequence ID" value="SCL93115.1"/>
    <property type="molecule type" value="Genomic_DNA"/>
</dbReference>
<name>A0AAX2CH08_9BACI</name>
<dbReference type="GO" id="GO:0009052">
    <property type="term" value="P:pentose-phosphate shunt, non-oxidative branch"/>
    <property type="evidence" value="ECO:0007669"/>
    <property type="project" value="InterPro"/>
</dbReference>
<sequence>MREKIVTSSSQRLIIIANESKQVEKLGTYVPSTN</sequence>
<dbReference type="GO" id="GO:0004751">
    <property type="term" value="F:ribose-5-phosphate isomerase activity"/>
    <property type="evidence" value="ECO:0007669"/>
    <property type="project" value="InterPro"/>
</dbReference>
<dbReference type="Proteomes" id="UP000242164">
    <property type="component" value="Unassembled WGS sequence"/>
</dbReference>